<dbReference type="EMBL" id="JAULSW010000008">
    <property type="protein sequence ID" value="KAK3372142.1"/>
    <property type="molecule type" value="Genomic_DNA"/>
</dbReference>
<gene>
    <name evidence="2" type="ORF">B0H63DRAFT_483948</name>
</gene>
<dbReference type="AlphaFoldDB" id="A0AAE0K9Q4"/>
<reference evidence="2" key="2">
    <citation type="submission" date="2023-06" db="EMBL/GenBank/DDBJ databases">
        <authorList>
            <consortium name="Lawrence Berkeley National Laboratory"/>
            <person name="Haridas S."/>
            <person name="Hensen N."/>
            <person name="Bonometti L."/>
            <person name="Westerberg I."/>
            <person name="Brannstrom I.O."/>
            <person name="Guillou S."/>
            <person name="Cros-Aarteil S."/>
            <person name="Calhoun S."/>
            <person name="Kuo A."/>
            <person name="Mondo S."/>
            <person name="Pangilinan J."/>
            <person name="Riley R."/>
            <person name="LaButti K."/>
            <person name="Andreopoulos B."/>
            <person name="Lipzen A."/>
            <person name="Chen C."/>
            <person name="Yanf M."/>
            <person name="Daum C."/>
            <person name="Ng V."/>
            <person name="Clum A."/>
            <person name="Steindorff A."/>
            <person name="Ohm R."/>
            <person name="Martin F."/>
            <person name="Silar P."/>
            <person name="Natvig D."/>
            <person name="Lalanne C."/>
            <person name="Gautier V."/>
            <person name="Ament-velasquez S.L."/>
            <person name="Kruys A."/>
            <person name="Hutchinson M.I."/>
            <person name="Powell A.J."/>
            <person name="Barry K."/>
            <person name="Miller A.N."/>
            <person name="Grigoriev I.V."/>
            <person name="Debuchy R."/>
            <person name="Gladieux P."/>
            <person name="Thoren M.H."/>
            <person name="Johannesson H."/>
        </authorList>
    </citation>
    <scope>NUCLEOTIDE SEQUENCE</scope>
    <source>
        <strain evidence="2">CBS 232.78</strain>
    </source>
</reference>
<feature type="region of interest" description="Disordered" evidence="1">
    <location>
        <begin position="180"/>
        <end position="229"/>
    </location>
</feature>
<organism evidence="2 3">
    <name type="scientific">Podospora didyma</name>
    <dbReference type="NCBI Taxonomy" id="330526"/>
    <lineage>
        <taxon>Eukaryota</taxon>
        <taxon>Fungi</taxon>
        <taxon>Dikarya</taxon>
        <taxon>Ascomycota</taxon>
        <taxon>Pezizomycotina</taxon>
        <taxon>Sordariomycetes</taxon>
        <taxon>Sordariomycetidae</taxon>
        <taxon>Sordariales</taxon>
        <taxon>Podosporaceae</taxon>
        <taxon>Podospora</taxon>
    </lineage>
</organism>
<dbReference type="Proteomes" id="UP001285441">
    <property type="component" value="Unassembled WGS sequence"/>
</dbReference>
<sequence length="229" mass="25325">MLLGHLIANSAAPSTRVGAEMEERSPNTKDGGPLEAEGQSNKPNSWEGVIIGGEYRVGTFMRVESHAEVFKVSRIHEPATDDLEAKKFAFYEYTRPIPNPPRDARNLKIRRLKESKRFVTSIEDGLLKWIIYKADPGFQLPTERAHLGRAANATKQGISILPFFTPKMPPSSAVEISLTPKKKRLRGPRSKRKSSLTGQPEPPVISIITPPSQSHDIVASIHQDDIGGE</sequence>
<feature type="region of interest" description="Disordered" evidence="1">
    <location>
        <begin position="1"/>
        <end position="45"/>
    </location>
</feature>
<comment type="caution">
    <text evidence="2">The sequence shown here is derived from an EMBL/GenBank/DDBJ whole genome shotgun (WGS) entry which is preliminary data.</text>
</comment>
<reference evidence="2" key="1">
    <citation type="journal article" date="2023" name="Mol. Phylogenet. Evol.">
        <title>Genome-scale phylogeny and comparative genomics of the fungal order Sordariales.</title>
        <authorList>
            <person name="Hensen N."/>
            <person name="Bonometti L."/>
            <person name="Westerberg I."/>
            <person name="Brannstrom I.O."/>
            <person name="Guillou S."/>
            <person name="Cros-Aarteil S."/>
            <person name="Calhoun S."/>
            <person name="Haridas S."/>
            <person name="Kuo A."/>
            <person name="Mondo S."/>
            <person name="Pangilinan J."/>
            <person name="Riley R."/>
            <person name="LaButti K."/>
            <person name="Andreopoulos B."/>
            <person name="Lipzen A."/>
            <person name="Chen C."/>
            <person name="Yan M."/>
            <person name="Daum C."/>
            <person name="Ng V."/>
            <person name="Clum A."/>
            <person name="Steindorff A."/>
            <person name="Ohm R.A."/>
            <person name="Martin F."/>
            <person name="Silar P."/>
            <person name="Natvig D.O."/>
            <person name="Lalanne C."/>
            <person name="Gautier V."/>
            <person name="Ament-Velasquez S.L."/>
            <person name="Kruys A."/>
            <person name="Hutchinson M.I."/>
            <person name="Powell A.J."/>
            <person name="Barry K."/>
            <person name="Miller A.N."/>
            <person name="Grigoriev I.V."/>
            <person name="Debuchy R."/>
            <person name="Gladieux P."/>
            <person name="Hiltunen Thoren M."/>
            <person name="Johannesson H."/>
        </authorList>
    </citation>
    <scope>NUCLEOTIDE SEQUENCE</scope>
    <source>
        <strain evidence="2">CBS 232.78</strain>
    </source>
</reference>
<protein>
    <submittedName>
        <fullName evidence="2">Uncharacterized protein</fullName>
    </submittedName>
</protein>
<proteinExistence type="predicted"/>
<feature type="compositionally biased region" description="Basic residues" evidence="1">
    <location>
        <begin position="180"/>
        <end position="194"/>
    </location>
</feature>
<evidence type="ECO:0000313" key="2">
    <source>
        <dbReference type="EMBL" id="KAK3372142.1"/>
    </source>
</evidence>
<name>A0AAE0K9Q4_9PEZI</name>
<evidence type="ECO:0000256" key="1">
    <source>
        <dbReference type="SAM" id="MobiDB-lite"/>
    </source>
</evidence>
<evidence type="ECO:0000313" key="3">
    <source>
        <dbReference type="Proteomes" id="UP001285441"/>
    </source>
</evidence>
<keyword evidence="3" id="KW-1185">Reference proteome</keyword>
<accession>A0AAE0K9Q4</accession>